<dbReference type="PANTHER" id="PTHR46300">
    <property type="entry name" value="P450, PUTATIVE (EUROFUNG)-RELATED-RELATED"/>
    <property type="match status" value="1"/>
</dbReference>
<dbReference type="PRINTS" id="PR00463">
    <property type="entry name" value="EP450I"/>
</dbReference>
<gene>
    <name evidence="11" type="ORF">DFH07DRAFT_824210</name>
</gene>
<evidence type="ECO:0000256" key="5">
    <source>
        <dbReference type="ARBA" id="ARBA00022723"/>
    </source>
</evidence>
<organism evidence="11 12">
    <name type="scientific">Mycena maculata</name>
    <dbReference type="NCBI Taxonomy" id="230809"/>
    <lineage>
        <taxon>Eukaryota</taxon>
        <taxon>Fungi</taxon>
        <taxon>Dikarya</taxon>
        <taxon>Basidiomycota</taxon>
        <taxon>Agaricomycotina</taxon>
        <taxon>Agaricomycetes</taxon>
        <taxon>Agaricomycetidae</taxon>
        <taxon>Agaricales</taxon>
        <taxon>Marasmiineae</taxon>
        <taxon>Mycenaceae</taxon>
        <taxon>Mycena</taxon>
    </lineage>
</organism>
<dbReference type="AlphaFoldDB" id="A0AAD7J0S2"/>
<comment type="caution">
    <text evidence="11">The sequence shown here is derived from an EMBL/GenBank/DDBJ whole genome shotgun (WGS) entry which is preliminary data.</text>
</comment>
<accession>A0AAD7J0S2</accession>
<keyword evidence="12" id="KW-1185">Reference proteome</keyword>
<evidence type="ECO:0000256" key="8">
    <source>
        <dbReference type="ARBA" id="ARBA00023033"/>
    </source>
</evidence>
<keyword evidence="7 9" id="KW-0408">Iron</keyword>
<comment type="pathway">
    <text evidence="2">Secondary metabolite biosynthesis.</text>
</comment>
<evidence type="ECO:0000256" key="4">
    <source>
        <dbReference type="ARBA" id="ARBA00022617"/>
    </source>
</evidence>
<comment type="cofactor">
    <cofactor evidence="1 9">
        <name>heme</name>
        <dbReference type="ChEBI" id="CHEBI:30413"/>
    </cofactor>
</comment>
<dbReference type="PROSITE" id="PS00086">
    <property type="entry name" value="CYTOCHROME_P450"/>
    <property type="match status" value="1"/>
</dbReference>
<feature type="binding site" description="axial binding residue" evidence="9">
    <location>
        <position position="434"/>
    </location>
    <ligand>
        <name>heme</name>
        <dbReference type="ChEBI" id="CHEBI:30413"/>
    </ligand>
    <ligandPart>
        <name>Fe</name>
        <dbReference type="ChEBI" id="CHEBI:18248"/>
    </ligandPart>
</feature>
<name>A0AAD7J0S2_9AGAR</name>
<dbReference type="Pfam" id="PF00067">
    <property type="entry name" value="p450"/>
    <property type="match status" value="1"/>
</dbReference>
<dbReference type="InterPro" id="IPR017972">
    <property type="entry name" value="Cyt_P450_CS"/>
</dbReference>
<evidence type="ECO:0000256" key="2">
    <source>
        <dbReference type="ARBA" id="ARBA00005179"/>
    </source>
</evidence>
<evidence type="ECO:0000256" key="9">
    <source>
        <dbReference type="PIRSR" id="PIRSR602401-1"/>
    </source>
</evidence>
<keyword evidence="6 10" id="KW-0560">Oxidoreductase</keyword>
<dbReference type="InterPro" id="IPR002401">
    <property type="entry name" value="Cyt_P450_E_grp-I"/>
</dbReference>
<evidence type="ECO:0000256" key="10">
    <source>
        <dbReference type="RuleBase" id="RU000461"/>
    </source>
</evidence>
<dbReference type="GO" id="GO:0005506">
    <property type="term" value="F:iron ion binding"/>
    <property type="evidence" value="ECO:0007669"/>
    <property type="project" value="InterPro"/>
</dbReference>
<proteinExistence type="inferred from homology"/>
<protein>
    <submittedName>
        <fullName evidence="11">Cytochrome P450</fullName>
    </submittedName>
</protein>
<dbReference type="Gene3D" id="1.10.630.10">
    <property type="entry name" value="Cytochrome P450"/>
    <property type="match status" value="1"/>
</dbReference>
<evidence type="ECO:0000313" key="12">
    <source>
        <dbReference type="Proteomes" id="UP001215280"/>
    </source>
</evidence>
<sequence length="507" mass="56586">MVQLPLLFLGATAVVTYVISKVIAKKPLSAQLPPGPKGLPLIGNVTDMPREHEWKKYAEWGRQFGDIMSVTLLNQTIVILNSARSVHAVLENHSANSSNRPSLLFACEMVGWKNALGMSQYDNRLKSMRKMVAKAIGTRSHMDVYQPGVQIETHRLLKRMLLTPENVLDHLRQTVGSIILLITYGYQVKEHDDPIIKVLFTAAHNLSDAVTPGAFLVDTLPILRYLPSWMPGGGFHKTAAKWNKTLAATVELPFNYVKDQMRAGNDIPSFTVTNLADVPPNSAEEKLVMWTSGSMYSAGADATASQHYVFFLAMTLYPDVQAKAQAELDAVVGLDRLPSFTDRPVLPYIEALFKEVLRWHQATPIGFPHRMIEDEIVDGYLVPKGAFVIPNQWQLLHDETVYKNPMEFNPDRFVGTDAERDPRDFCFGFGRRSCPGLHMGEASVWLTCAMTLAAFNIRKTKDASGKEVTPPVEFMSGTLSRPVLFPCDIKPRSAKHEALINEVDFVH</sequence>
<dbReference type="GO" id="GO:0004497">
    <property type="term" value="F:monooxygenase activity"/>
    <property type="evidence" value="ECO:0007669"/>
    <property type="project" value="UniProtKB-KW"/>
</dbReference>
<evidence type="ECO:0000313" key="11">
    <source>
        <dbReference type="EMBL" id="KAJ7753359.1"/>
    </source>
</evidence>
<dbReference type="GO" id="GO:0016705">
    <property type="term" value="F:oxidoreductase activity, acting on paired donors, with incorporation or reduction of molecular oxygen"/>
    <property type="evidence" value="ECO:0007669"/>
    <property type="project" value="InterPro"/>
</dbReference>
<dbReference type="PANTHER" id="PTHR46300:SF7">
    <property type="entry name" value="P450, PUTATIVE (EUROFUNG)-RELATED"/>
    <property type="match status" value="1"/>
</dbReference>
<dbReference type="InterPro" id="IPR050364">
    <property type="entry name" value="Cytochrome_P450_fung"/>
</dbReference>
<dbReference type="Proteomes" id="UP001215280">
    <property type="component" value="Unassembled WGS sequence"/>
</dbReference>
<keyword evidence="5 9" id="KW-0479">Metal-binding</keyword>
<reference evidence="11" key="1">
    <citation type="submission" date="2023-03" db="EMBL/GenBank/DDBJ databases">
        <title>Massive genome expansion in bonnet fungi (Mycena s.s.) driven by repeated elements and novel gene families across ecological guilds.</title>
        <authorList>
            <consortium name="Lawrence Berkeley National Laboratory"/>
            <person name="Harder C.B."/>
            <person name="Miyauchi S."/>
            <person name="Viragh M."/>
            <person name="Kuo A."/>
            <person name="Thoen E."/>
            <person name="Andreopoulos B."/>
            <person name="Lu D."/>
            <person name="Skrede I."/>
            <person name="Drula E."/>
            <person name="Henrissat B."/>
            <person name="Morin E."/>
            <person name="Kohler A."/>
            <person name="Barry K."/>
            <person name="LaButti K."/>
            <person name="Morin E."/>
            <person name="Salamov A."/>
            <person name="Lipzen A."/>
            <person name="Mereny Z."/>
            <person name="Hegedus B."/>
            <person name="Baldrian P."/>
            <person name="Stursova M."/>
            <person name="Weitz H."/>
            <person name="Taylor A."/>
            <person name="Grigoriev I.V."/>
            <person name="Nagy L.G."/>
            <person name="Martin F."/>
            <person name="Kauserud H."/>
        </authorList>
    </citation>
    <scope>NUCLEOTIDE SEQUENCE</scope>
    <source>
        <strain evidence="11">CBHHK188m</strain>
    </source>
</reference>
<dbReference type="InterPro" id="IPR036396">
    <property type="entry name" value="Cyt_P450_sf"/>
</dbReference>
<evidence type="ECO:0000256" key="7">
    <source>
        <dbReference type="ARBA" id="ARBA00023004"/>
    </source>
</evidence>
<evidence type="ECO:0000256" key="1">
    <source>
        <dbReference type="ARBA" id="ARBA00001971"/>
    </source>
</evidence>
<dbReference type="EMBL" id="JARJLG010000071">
    <property type="protein sequence ID" value="KAJ7753359.1"/>
    <property type="molecule type" value="Genomic_DNA"/>
</dbReference>
<dbReference type="CDD" id="cd11065">
    <property type="entry name" value="CYP64-like"/>
    <property type="match status" value="1"/>
</dbReference>
<dbReference type="InterPro" id="IPR001128">
    <property type="entry name" value="Cyt_P450"/>
</dbReference>
<keyword evidence="4 9" id="KW-0349">Heme</keyword>
<evidence type="ECO:0000256" key="6">
    <source>
        <dbReference type="ARBA" id="ARBA00023002"/>
    </source>
</evidence>
<dbReference type="GO" id="GO:0020037">
    <property type="term" value="F:heme binding"/>
    <property type="evidence" value="ECO:0007669"/>
    <property type="project" value="InterPro"/>
</dbReference>
<evidence type="ECO:0000256" key="3">
    <source>
        <dbReference type="ARBA" id="ARBA00010617"/>
    </source>
</evidence>
<keyword evidence="8 10" id="KW-0503">Monooxygenase</keyword>
<dbReference type="SUPFAM" id="SSF48264">
    <property type="entry name" value="Cytochrome P450"/>
    <property type="match status" value="1"/>
</dbReference>
<comment type="similarity">
    <text evidence="3 10">Belongs to the cytochrome P450 family.</text>
</comment>